<accession>A0A6B2R1L4</accession>
<organism evidence="1">
    <name type="scientific">Sheuella amnicola</name>
    <dbReference type="NCBI Taxonomy" id="2707330"/>
    <lineage>
        <taxon>Bacteria</taxon>
        <taxon>Pseudomonadati</taxon>
        <taxon>Pseudomonadota</taxon>
        <taxon>Betaproteobacteria</taxon>
        <taxon>Burkholderiales</taxon>
        <taxon>Alcaligenaceae</taxon>
        <taxon>Sheuella</taxon>
    </lineage>
</organism>
<sequence length="350" mass="38240">MSESDLSILTSTVLEVEDAFEVNELYQRNGWTDGLPIVPPTESRVRQFCDSMGLPPGHTIGTEPVRRRRITAEKVAIAAVMAGCLPEYMPVVRAIVEAMCEPQFGLHGSTCSTGGAAPMIIVNGPIRKQIGMNATHNALANGSRANASIGRTVRLMLLNVLGGIPGQLDRATLGHPGKFTFCLAEDEDESQWIPLAQERGIAEGVSAVTVMSVESPHQVMNEWTHNPKELLDTYSAAVRSNMLEYSIWEGNYAMVVAKQHRDIFNAAGWTKQDIREYMFDRCEVRRKQWRDVGKGAIAGLKDEERIYKAMRSPDDLLVISAGGPAGGFGAIAPPWYGKKSLAVTMPVTVV</sequence>
<protein>
    <recommendedName>
        <fullName evidence="2">Thioredoxin</fullName>
    </recommendedName>
</protein>
<dbReference type="EMBL" id="JAAGRN010000009">
    <property type="protein sequence ID" value="NDY84132.1"/>
    <property type="molecule type" value="Genomic_DNA"/>
</dbReference>
<comment type="caution">
    <text evidence="1">The sequence shown here is derived from an EMBL/GenBank/DDBJ whole genome shotgun (WGS) entry which is preliminary data.</text>
</comment>
<reference evidence="1" key="1">
    <citation type="submission" date="2020-02" db="EMBL/GenBank/DDBJ databases">
        <authorList>
            <person name="Chen W.-M."/>
        </authorList>
    </citation>
    <scope>NUCLEOTIDE SEQUENCE</scope>
    <source>
        <strain evidence="1">NBD-18</strain>
    </source>
</reference>
<name>A0A6B2R1L4_9BURK</name>
<evidence type="ECO:0008006" key="2">
    <source>
        <dbReference type="Google" id="ProtNLM"/>
    </source>
</evidence>
<evidence type="ECO:0000313" key="1">
    <source>
        <dbReference type="EMBL" id="NDY84132.1"/>
    </source>
</evidence>
<dbReference type="AlphaFoldDB" id="A0A6B2R1L4"/>
<dbReference type="RefSeq" id="WP_163655942.1">
    <property type="nucleotide sequence ID" value="NZ_JAAGRN010000009.1"/>
</dbReference>
<proteinExistence type="predicted"/>
<gene>
    <name evidence="1" type="ORF">G3I67_12920</name>
</gene>